<dbReference type="EMBL" id="JANPWB010000008">
    <property type="protein sequence ID" value="KAJ1163923.1"/>
    <property type="molecule type" value="Genomic_DNA"/>
</dbReference>
<evidence type="ECO:0000313" key="2">
    <source>
        <dbReference type="Proteomes" id="UP001066276"/>
    </source>
</evidence>
<dbReference type="AlphaFoldDB" id="A0AAV7SIN1"/>
<evidence type="ECO:0000313" key="1">
    <source>
        <dbReference type="EMBL" id="KAJ1163923.1"/>
    </source>
</evidence>
<protein>
    <submittedName>
        <fullName evidence="1">Uncharacterized protein</fullName>
    </submittedName>
</protein>
<reference evidence="1" key="1">
    <citation type="journal article" date="2022" name="bioRxiv">
        <title>Sequencing and chromosome-scale assembly of the giantPleurodeles waltlgenome.</title>
        <authorList>
            <person name="Brown T."/>
            <person name="Elewa A."/>
            <person name="Iarovenko S."/>
            <person name="Subramanian E."/>
            <person name="Araus A.J."/>
            <person name="Petzold A."/>
            <person name="Susuki M."/>
            <person name="Suzuki K.-i.T."/>
            <person name="Hayashi T."/>
            <person name="Toyoda A."/>
            <person name="Oliveira C."/>
            <person name="Osipova E."/>
            <person name="Leigh N.D."/>
            <person name="Simon A."/>
            <person name="Yun M.H."/>
        </authorList>
    </citation>
    <scope>NUCLEOTIDE SEQUENCE</scope>
    <source>
        <strain evidence="1">20211129_DDA</strain>
        <tissue evidence="1">Liver</tissue>
    </source>
</reference>
<proteinExistence type="predicted"/>
<accession>A0AAV7SIN1</accession>
<keyword evidence="2" id="KW-1185">Reference proteome</keyword>
<organism evidence="1 2">
    <name type="scientific">Pleurodeles waltl</name>
    <name type="common">Iberian ribbed newt</name>
    <dbReference type="NCBI Taxonomy" id="8319"/>
    <lineage>
        <taxon>Eukaryota</taxon>
        <taxon>Metazoa</taxon>
        <taxon>Chordata</taxon>
        <taxon>Craniata</taxon>
        <taxon>Vertebrata</taxon>
        <taxon>Euteleostomi</taxon>
        <taxon>Amphibia</taxon>
        <taxon>Batrachia</taxon>
        <taxon>Caudata</taxon>
        <taxon>Salamandroidea</taxon>
        <taxon>Salamandridae</taxon>
        <taxon>Pleurodelinae</taxon>
        <taxon>Pleurodeles</taxon>
    </lineage>
</organism>
<gene>
    <name evidence="1" type="ORF">NDU88_004375</name>
</gene>
<dbReference type="Proteomes" id="UP001066276">
    <property type="component" value="Chromosome 4_2"/>
</dbReference>
<comment type="caution">
    <text evidence="1">The sequence shown here is derived from an EMBL/GenBank/DDBJ whole genome shotgun (WGS) entry which is preliminary data.</text>
</comment>
<sequence>MCIPGAVHMHSWRYSVRIRERPRGLEWLRPVAALRRGRLIVSLPSARGVGTLFPEWNSMNPVLHRDFTRDDGTTPVSLMAVIIPYSSRLQAQTFGAISLPSINISLPVVKNSVPCK</sequence>
<name>A0AAV7SIN1_PLEWA</name>